<keyword evidence="3" id="KW-1185">Reference proteome</keyword>
<name>A0ABD0L2A1_9CAEN</name>
<evidence type="ECO:0000313" key="2">
    <source>
        <dbReference type="EMBL" id="KAK7493255.1"/>
    </source>
</evidence>
<evidence type="ECO:0008006" key="4">
    <source>
        <dbReference type="Google" id="ProtNLM"/>
    </source>
</evidence>
<feature type="signal peptide" evidence="1">
    <location>
        <begin position="1"/>
        <end position="19"/>
    </location>
</feature>
<dbReference type="Proteomes" id="UP001519460">
    <property type="component" value="Unassembled WGS sequence"/>
</dbReference>
<gene>
    <name evidence="2" type="ORF">BaRGS_00015381</name>
</gene>
<proteinExistence type="predicted"/>
<comment type="caution">
    <text evidence="2">The sequence shown here is derived from an EMBL/GenBank/DDBJ whole genome shotgun (WGS) entry which is preliminary data.</text>
</comment>
<organism evidence="2 3">
    <name type="scientific">Batillaria attramentaria</name>
    <dbReference type="NCBI Taxonomy" id="370345"/>
    <lineage>
        <taxon>Eukaryota</taxon>
        <taxon>Metazoa</taxon>
        <taxon>Spiralia</taxon>
        <taxon>Lophotrochozoa</taxon>
        <taxon>Mollusca</taxon>
        <taxon>Gastropoda</taxon>
        <taxon>Caenogastropoda</taxon>
        <taxon>Sorbeoconcha</taxon>
        <taxon>Cerithioidea</taxon>
        <taxon>Batillariidae</taxon>
        <taxon>Batillaria</taxon>
    </lineage>
</organism>
<evidence type="ECO:0000256" key="1">
    <source>
        <dbReference type="SAM" id="SignalP"/>
    </source>
</evidence>
<sequence>MRPLLTFSVLIVIVAAAEAVGQPCTSQDQCAADECCQIINIVVASRKRQAQLMPVGAENSGTCEKYKQAGDSCVGYEVLNGFCGCAAGLTCKSVYVGTPAPPPAPVDGMVRRDMRPGYRSYCMAA</sequence>
<feature type="chain" id="PRO_5044848082" description="Prokineticin domain-containing protein" evidence="1">
    <location>
        <begin position="20"/>
        <end position="125"/>
    </location>
</feature>
<reference evidence="2 3" key="1">
    <citation type="journal article" date="2023" name="Sci. Data">
        <title>Genome assembly of the Korean intertidal mud-creeper Batillaria attramentaria.</title>
        <authorList>
            <person name="Patra A.K."/>
            <person name="Ho P.T."/>
            <person name="Jun S."/>
            <person name="Lee S.J."/>
            <person name="Kim Y."/>
            <person name="Won Y.J."/>
        </authorList>
    </citation>
    <scope>NUCLEOTIDE SEQUENCE [LARGE SCALE GENOMIC DNA]</scope>
    <source>
        <strain evidence="2">Wonlab-2016</strain>
    </source>
</reference>
<keyword evidence="1" id="KW-0732">Signal</keyword>
<dbReference type="AlphaFoldDB" id="A0ABD0L2A1"/>
<dbReference type="EMBL" id="JACVVK020000094">
    <property type="protein sequence ID" value="KAK7493255.1"/>
    <property type="molecule type" value="Genomic_DNA"/>
</dbReference>
<protein>
    <recommendedName>
        <fullName evidence="4">Prokineticin domain-containing protein</fullName>
    </recommendedName>
</protein>
<accession>A0ABD0L2A1</accession>
<evidence type="ECO:0000313" key="3">
    <source>
        <dbReference type="Proteomes" id="UP001519460"/>
    </source>
</evidence>